<name>A0A3D9ZFB2_9ACTN</name>
<keyword evidence="1" id="KW-1133">Transmembrane helix</keyword>
<keyword evidence="3" id="KW-1185">Reference proteome</keyword>
<dbReference type="RefSeq" id="WP_116066930.1">
    <property type="nucleotide sequence ID" value="NZ_BONB01000084.1"/>
</dbReference>
<organism evidence="2 3">
    <name type="scientific">Asanoa ferruginea</name>
    <dbReference type="NCBI Taxonomy" id="53367"/>
    <lineage>
        <taxon>Bacteria</taxon>
        <taxon>Bacillati</taxon>
        <taxon>Actinomycetota</taxon>
        <taxon>Actinomycetes</taxon>
        <taxon>Micromonosporales</taxon>
        <taxon>Micromonosporaceae</taxon>
        <taxon>Asanoa</taxon>
    </lineage>
</organism>
<protein>
    <submittedName>
        <fullName evidence="2">Uncharacterized protein</fullName>
    </submittedName>
</protein>
<feature type="transmembrane region" description="Helical" evidence="1">
    <location>
        <begin position="41"/>
        <end position="63"/>
    </location>
</feature>
<reference evidence="2 3" key="1">
    <citation type="submission" date="2018-08" db="EMBL/GenBank/DDBJ databases">
        <title>Sequencing the genomes of 1000 actinobacteria strains.</title>
        <authorList>
            <person name="Klenk H.-P."/>
        </authorList>
    </citation>
    <scope>NUCLEOTIDE SEQUENCE [LARGE SCALE GENOMIC DNA]</scope>
    <source>
        <strain evidence="2 3">DSM 44099</strain>
    </source>
</reference>
<dbReference type="Proteomes" id="UP000256913">
    <property type="component" value="Unassembled WGS sequence"/>
</dbReference>
<dbReference type="AlphaFoldDB" id="A0A3D9ZFB2"/>
<accession>A0A3D9ZFB2</accession>
<evidence type="ECO:0000313" key="3">
    <source>
        <dbReference type="Proteomes" id="UP000256913"/>
    </source>
</evidence>
<dbReference type="OrthoDB" id="4760555at2"/>
<dbReference type="EMBL" id="QUMQ01000001">
    <property type="protein sequence ID" value="REF95204.1"/>
    <property type="molecule type" value="Genomic_DNA"/>
</dbReference>
<keyword evidence="1" id="KW-0472">Membrane</keyword>
<evidence type="ECO:0000313" key="2">
    <source>
        <dbReference type="EMBL" id="REF95204.1"/>
    </source>
</evidence>
<comment type="caution">
    <text evidence="2">The sequence shown here is derived from an EMBL/GenBank/DDBJ whole genome shotgun (WGS) entry which is preliminary data.</text>
</comment>
<gene>
    <name evidence="2" type="ORF">DFJ67_1156</name>
</gene>
<proteinExistence type="predicted"/>
<evidence type="ECO:0000256" key="1">
    <source>
        <dbReference type="SAM" id="Phobius"/>
    </source>
</evidence>
<sequence length="359" mass="37671">MNNIRQLLEEARTDAPPSAVTVDDIVRAGRKRLRRSRSGKLAGAALGIGAAVTALTIATSSLAGSPPAPPAAPPIVAPTGFTVTFAGYQVGDFRVADPAQITPGYQRSVIKRANVDLGGGSRTTLDAGTLTVYAPGVFRPDRYDDGTAIVVGGRPGYATTLDRRFIVGEPGSNRRSTRTEVLPLPAVAWQYATGSWATLESEDVGARGVPADALRQLAEAFAPAASPRPATTAFRARYVPAGWTLASAGSALVTGDDDLSTAHWVRGGARFDSLAEPVDLEGSLVVRVAPVQTEGPHAHPVTPPCPAGQHICDVRINDHYYAQVHDSSGTLPTAELRAIADGLEFATIDRPESWFPVQP</sequence>
<keyword evidence="1" id="KW-0812">Transmembrane</keyword>